<comment type="similarity">
    <text evidence="1">Belongs to the ABC transporter superfamily.</text>
</comment>
<dbReference type="GO" id="GO:0140359">
    <property type="term" value="F:ABC-type transporter activity"/>
    <property type="evidence" value="ECO:0007669"/>
    <property type="project" value="InterPro"/>
</dbReference>
<keyword evidence="8" id="KW-1185">Reference proteome</keyword>
<evidence type="ECO:0000313" key="8">
    <source>
        <dbReference type="Proteomes" id="UP000602260"/>
    </source>
</evidence>
<feature type="transmembrane region" description="Helical" evidence="5">
    <location>
        <begin position="568"/>
        <end position="586"/>
    </location>
</feature>
<dbReference type="PANTHER" id="PTHR46743:SF2">
    <property type="entry name" value="TEICHOIC ACIDS EXPORT ATP-BINDING PROTEIN TAGH"/>
    <property type="match status" value="1"/>
</dbReference>
<feature type="transmembrane region" description="Helical" evidence="5">
    <location>
        <begin position="731"/>
        <end position="754"/>
    </location>
</feature>
<protein>
    <submittedName>
        <fullName evidence="7">Acyltransferase family protein</fullName>
    </submittedName>
</protein>
<dbReference type="Proteomes" id="UP000602260">
    <property type="component" value="Unassembled WGS sequence"/>
</dbReference>
<keyword evidence="2" id="KW-0813">Transport</keyword>
<feature type="transmembrane region" description="Helical" evidence="5">
    <location>
        <begin position="625"/>
        <end position="645"/>
    </location>
</feature>
<name>A0A8J6M6T8_9FIRM</name>
<dbReference type="InterPro" id="IPR017871">
    <property type="entry name" value="ABC_transporter-like_CS"/>
</dbReference>
<dbReference type="InterPro" id="IPR050683">
    <property type="entry name" value="Bact_Polysacc_Export_ATP-bd"/>
</dbReference>
<keyword evidence="3" id="KW-0547">Nucleotide-binding</keyword>
<reference evidence="7" key="1">
    <citation type="submission" date="2020-08" db="EMBL/GenBank/DDBJ databases">
        <title>Genome public.</title>
        <authorList>
            <person name="Liu C."/>
            <person name="Sun Q."/>
        </authorList>
    </citation>
    <scope>NUCLEOTIDE SEQUENCE</scope>
    <source>
        <strain evidence="7">BX5</strain>
    </source>
</reference>
<dbReference type="PROSITE" id="PS50893">
    <property type="entry name" value="ABC_TRANSPORTER_2"/>
    <property type="match status" value="1"/>
</dbReference>
<dbReference type="InterPro" id="IPR003593">
    <property type="entry name" value="AAA+_ATPase"/>
</dbReference>
<proteinExistence type="inferred from homology"/>
<dbReference type="CDD" id="cd03220">
    <property type="entry name" value="ABC_KpsT_Wzt"/>
    <property type="match status" value="1"/>
</dbReference>
<dbReference type="Gene3D" id="3.40.50.300">
    <property type="entry name" value="P-loop containing nucleotide triphosphate hydrolases"/>
    <property type="match status" value="1"/>
</dbReference>
<evidence type="ECO:0000256" key="2">
    <source>
        <dbReference type="ARBA" id="ARBA00022448"/>
    </source>
</evidence>
<feature type="transmembrane region" description="Helical" evidence="5">
    <location>
        <begin position="657"/>
        <end position="678"/>
    </location>
</feature>
<dbReference type="GO" id="GO:0005524">
    <property type="term" value="F:ATP binding"/>
    <property type="evidence" value="ECO:0007669"/>
    <property type="project" value="UniProtKB-KW"/>
</dbReference>
<dbReference type="SUPFAM" id="SSF52540">
    <property type="entry name" value="P-loop containing nucleoside triphosphate hydrolases"/>
    <property type="match status" value="1"/>
</dbReference>
<dbReference type="EMBL" id="JACOPN010000016">
    <property type="protein sequence ID" value="MBC5718306.1"/>
    <property type="molecule type" value="Genomic_DNA"/>
</dbReference>
<dbReference type="GO" id="GO:0016747">
    <property type="term" value="F:acyltransferase activity, transferring groups other than amino-acyl groups"/>
    <property type="evidence" value="ECO:0007669"/>
    <property type="project" value="InterPro"/>
</dbReference>
<dbReference type="AlphaFoldDB" id="A0A8J6M6T8"/>
<dbReference type="GO" id="GO:0016887">
    <property type="term" value="F:ATP hydrolysis activity"/>
    <property type="evidence" value="ECO:0007669"/>
    <property type="project" value="InterPro"/>
</dbReference>
<feature type="transmembrane region" description="Helical" evidence="5">
    <location>
        <begin position="684"/>
        <end position="710"/>
    </location>
</feature>
<dbReference type="Pfam" id="PF01757">
    <property type="entry name" value="Acyl_transf_3"/>
    <property type="match status" value="1"/>
</dbReference>
<keyword evidence="4" id="KW-0067">ATP-binding</keyword>
<dbReference type="InterPro" id="IPR015860">
    <property type="entry name" value="ABC_transpr_TagH-like"/>
</dbReference>
<feature type="transmembrane region" description="Helical" evidence="5">
    <location>
        <begin position="598"/>
        <end position="619"/>
    </location>
</feature>
<evidence type="ECO:0000313" key="7">
    <source>
        <dbReference type="EMBL" id="MBC5718306.1"/>
    </source>
</evidence>
<evidence type="ECO:0000256" key="4">
    <source>
        <dbReference type="ARBA" id="ARBA00022840"/>
    </source>
</evidence>
<feature type="domain" description="ABC transporter" evidence="6">
    <location>
        <begin position="24"/>
        <end position="248"/>
    </location>
</feature>
<dbReference type="InterPro" id="IPR027417">
    <property type="entry name" value="P-loop_NTPase"/>
</dbReference>
<feature type="transmembrane region" description="Helical" evidence="5">
    <location>
        <begin position="531"/>
        <end position="548"/>
    </location>
</feature>
<feature type="transmembrane region" description="Helical" evidence="5">
    <location>
        <begin position="462"/>
        <end position="484"/>
    </location>
</feature>
<evidence type="ECO:0000256" key="3">
    <source>
        <dbReference type="ARBA" id="ARBA00022741"/>
    </source>
</evidence>
<dbReference type="SMART" id="SM00382">
    <property type="entry name" value="AAA"/>
    <property type="match status" value="1"/>
</dbReference>
<feature type="transmembrane region" description="Helical" evidence="5">
    <location>
        <begin position="490"/>
        <end position="511"/>
    </location>
</feature>
<sequence>MSIALKAENVSIRYITGDFKDIGIKEYVVRKLTNNYHVNKFMAVDGVSFELESGDMLGIIGTNGAGKSTLLKAVAGIMEPTHGKITANGEVAALLELGSGFDGDLTVKENAYLRGAMLGYTKEFMDETYDQIIDFAELREFEDRPFKQLSSGMKSRLAFSIASLVKPDILILDEVLSVGDGAFQEKSAKKMREIISQGATTILVSHSLSQIRELCNKVLWLDHGKQVAFGETQEICDVYEQYLNGEYTIERTTPNATMEGSHISCSASHVTKNFSLPKAVIIAAVLGLFAATVTYTISENLARTRNVEEIIAIHPQELPVTYRGASINGEWYSPSDTVVQSDGWEMDWDEVTITAKEKTTLEVKLPKGSNRTVTFNADQNQGNVLVEVNGQSIDYDLSSAENVPLGLPYDLPDTESKNITGNISWSVLAFIGIFVLTILLQRIDRQEEKQVNLHEREVWGDVVRAVCCFTIVLLHNTCNVFYGADITSDMWFSTLFVNSLTAFAVPCFYMISGAYLLRKDCAVRTALLHRVPKIYIPLIFWSCLYILTDAQMEPIQFLKMFYVQQTSHLWFVYSMVGIYILLPVLSKMYLCLDEKMKVYLVALLLLIPSLWHNLGVIAGVNLPNLHFAMFWPDLGLFFLGALLWDMRSNFQKFKWKFYALLFSTGLLIDMGMTAYISAQNGAPNSTFISCIGSFGNLFMAVAILGGALAWKSKLKNIPKRMKNWILRIGKTSMGIYFSHVLVMMCMSKLPIVSVMLKNNTGTEAEMFISAAIYFLISFVISYCGHQVPVMKKVF</sequence>
<evidence type="ECO:0000259" key="6">
    <source>
        <dbReference type="PROSITE" id="PS50893"/>
    </source>
</evidence>
<dbReference type="PANTHER" id="PTHR46743">
    <property type="entry name" value="TEICHOIC ACIDS EXPORT ATP-BINDING PROTEIN TAGH"/>
    <property type="match status" value="1"/>
</dbReference>
<feature type="transmembrane region" description="Helical" evidence="5">
    <location>
        <begin position="766"/>
        <end position="784"/>
    </location>
</feature>
<dbReference type="InterPro" id="IPR002656">
    <property type="entry name" value="Acyl_transf_3_dom"/>
</dbReference>
<evidence type="ECO:0000256" key="1">
    <source>
        <dbReference type="ARBA" id="ARBA00005417"/>
    </source>
</evidence>
<dbReference type="PROSITE" id="PS00211">
    <property type="entry name" value="ABC_TRANSPORTER_1"/>
    <property type="match status" value="1"/>
</dbReference>
<keyword evidence="5" id="KW-1133">Transmembrane helix</keyword>
<keyword evidence="5" id="KW-0472">Membrane</keyword>
<feature type="transmembrane region" description="Helical" evidence="5">
    <location>
        <begin position="423"/>
        <end position="441"/>
    </location>
</feature>
<organism evidence="7 8">
    <name type="scientific">Flintibacter faecis</name>
    <dbReference type="NCBI Taxonomy" id="2763047"/>
    <lineage>
        <taxon>Bacteria</taxon>
        <taxon>Bacillati</taxon>
        <taxon>Bacillota</taxon>
        <taxon>Clostridia</taxon>
        <taxon>Eubacteriales</taxon>
        <taxon>Flintibacter</taxon>
    </lineage>
</organism>
<keyword evidence="7" id="KW-0012">Acyltransferase</keyword>
<accession>A0A8J6M6T8</accession>
<gene>
    <name evidence="7" type="ORF">H8S55_13485</name>
</gene>
<evidence type="ECO:0000256" key="5">
    <source>
        <dbReference type="SAM" id="Phobius"/>
    </source>
</evidence>
<dbReference type="Pfam" id="PF00005">
    <property type="entry name" value="ABC_tran"/>
    <property type="match status" value="1"/>
</dbReference>
<comment type="caution">
    <text evidence="7">The sequence shown here is derived from an EMBL/GenBank/DDBJ whole genome shotgun (WGS) entry which is preliminary data.</text>
</comment>
<keyword evidence="5" id="KW-0812">Transmembrane</keyword>
<keyword evidence="7" id="KW-0808">Transferase</keyword>
<dbReference type="GO" id="GO:0016020">
    <property type="term" value="C:membrane"/>
    <property type="evidence" value="ECO:0007669"/>
    <property type="project" value="InterPro"/>
</dbReference>
<dbReference type="InterPro" id="IPR003439">
    <property type="entry name" value="ABC_transporter-like_ATP-bd"/>
</dbReference>